<accession>A0A6M3T433</accession>
<name>A0A6M3T433_9CAUD</name>
<protein>
    <submittedName>
        <fullName evidence="1">Uncharacterized protein</fullName>
    </submittedName>
</protein>
<evidence type="ECO:0000313" key="2">
    <source>
        <dbReference type="Proteomes" id="UP000501202"/>
    </source>
</evidence>
<gene>
    <name evidence="1" type="primary">27</name>
    <name evidence="1" type="ORF">SEA_PHRACTURED_27</name>
</gene>
<evidence type="ECO:0000313" key="1">
    <source>
        <dbReference type="EMBL" id="QJD52879.1"/>
    </source>
</evidence>
<dbReference type="Proteomes" id="UP000501202">
    <property type="component" value="Segment"/>
</dbReference>
<proteinExistence type="predicted"/>
<dbReference type="EMBL" id="MT310889">
    <property type="protein sequence ID" value="QJD52879.1"/>
    <property type="molecule type" value="Genomic_DNA"/>
</dbReference>
<sequence>MADTLPDFMGRLQAIQVLIDDKERDRRNVEDYIKALQKMQREYLSAQLCIPEQKVFFGSLSCNNSPTRFCVFNLVADPKMEDCIYCHNDWTHG</sequence>
<reference evidence="1 2" key="1">
    <citation type="submission" date="2020-04" db="EMBL/GenBank/DDBJ databases">
        <authorList>
            <person name="Batra A.D."/>
            <person name="Bennett R.M."/>
            <person name="Bhamidipati A."/>
            <person name="Chandaka A."/>
            <person name="Chongtham N."/>
            <person name="Gupta A."/>
            <person name="Gupta M."/>
            <person name="Karthikeyan G."/>
            <person name="Karthikeyan S."/>
            <person name="Klouda L.E."/>
            <person name="Kothari S.K."/>
            <person name="Mahesh M."/>
            <person name="Mehta A.C."/>
            <person name="Mikkelson C.L."/>
            <person name="Nguyen E.T."/>
            <person name="Nittur A."/>
            <person name="Patel J."/>
            <person name="Patel R."/>
            <person name="Peng M.L."/>
            <person name="Poole E.F."/>
            <person name="Reddy D."/>
            <person name="Scherreik M.P."/>
            <person name="Zacharias G."/>
            <person name="Toma J."/>
            <person name="Gurney S.M.R."/>
            <person name="Garlena R.A."/>
            <person name="Russell D.A."/>
            <person name="Pope W.H."/>
            <person name="Jacobs-Sera D."/>
            <person name="Hatfull G.F."/>
        </authorList>
    </citation>
    <scope>NUCLEOTIDE SEQUENCE [LARGE SCALE GENOMIC DNA]</scope>
</reference>
<organism evidence="1 2">
    <name type="scientific">Microbacterium phage Phractured</name>
    <dbReference type="NCBI Taxonomy" id="2725605"/>
    <lineage>
        <taxon>Viruses</taxon>
        <taxon>Duplodnaviria</taxon>
        <taxon>Heunggongvirae</taxon>
        <taxon>Uroviricota</taxon>
        <taxon>Caudoviricetes</taxon>
        <taxon>Eekayvirinae</taxon>
        <taxon>Akonivirus</taxon>
        <taxon>Akonivirus phedro</taxon>
    </lineage>
</organism>